<feature type="compositionally biased region" description="Basic and acidic residues" evidence="2">
    <location>
        <begin position="246"/>
        <end position="281"/>
    </location>
</feature>
<keyword evidence="3" id="KW-0732">Signal</keyword>
<feature type="compositionally biased region" description="Pro residues" evidence="2">
    <location>
        <begin position="303"/>
        <end position="330"/>
    </location>
</feature>
<dbReference type="PATRIC" id="fig|1461584.3.peg.994"/>
<feature type="chain" id="PRO_5001742216" description="Chromosome partition protein Smc" evidence="3">
    <location>
        <begin position="39"/>
        <end position="437"/>
    </location>
</feature>
<evidence type="ECO:0000313" key="4">
    <source>
        <dbReference type="EMBL" id="CEA07681.1"/>
    </source>
</evidence>
<organism evidence="4">
    <name type="scientific">Arthrobacter saudimassiliensis</name>
    <dbReference type="NCBI Taxonomy" id="1461584"/>
    <lineage>
        <taxon>Bacteria</taxon>
        <taxon>Bacillati</taxon>
        <taxon>Actinomycetota</taxon>
        <taxon>Actinomycetes</taxon>
        <taxon>Micrococcales</taxon>
        <taxon>Micrococcaceae</taxon>
        <taxon>Arthrobacter</taxon>
    </lineage>
</organism>
<dbReference type="Gene3D" id="6.10.250.3150">
    <property type="match status" value="1"/>
</dbReference>
<feature type="coiled-coil region" evidence="1">
    <location>
        <begin position="177"/>
        <end position="208"/>
    </location>
</feature>
<dbReference type="SUPFAM" id="SSF53955">
    <property type="entry name" value="Lysozyme-like"/>
    <property type="match status" value="1"/>
</dbReference>
<feature type="compositionally biased region" description="Pro residues" evidence="2">
    <location>
        <begin position="287"/>
        <end position="297"/>
    </location>
</feature>
<gene>
    <name evidence="4" type="ORF">BN1051_01002</name>
</gene>
<feature type="region of interest" description="Disordered" evidence="2">
    <location>
        <begin position="246"/>
        <end position="330"/>
    </location>
</feature>
<dbReference type="EMBL" id="LN483070">
    <property type="protein sequence ID" value="CEA07681.1"/>
    <property type="molecule type" value="Genomic_DNA"/>
</dbReference>
<dbReference type="AlphaFoldDB" id="A0A078MS79"/>
<evidence type="ECO:0008006" key="5">
    <source>
        <dbReference type="Google" id="ProtNLM"/>
    </source>
</evidence>
<protein>
    <recommendedName>
        <fullName evidence="5">Chromosome partition protein Smc</fullName>
    </recommendedName>
</protein>
<evidence type="ECO:0000256" key="1">
    <source>
        <dbReference type="SAM" id="Coils"/>
    </source>
</evidence>
<evidence type="ECO:0000256" key="2">
    <source>
        <dbReference type="SAM" id="MobiDB-lite"/>
    </source>
</evidence>
<proteinExistence type="predicted"/>
<evidence type="ECO:0000256" key="3">
    <source>
        <dbReference type="SAM" id="SignalP"/>
    </source>
</evidence>
<feature type="coiled-coil region" evidence="1">
    <location>
        <begin position="89"/>
        <end position="123"/>
    </location>
</feature>
<sequence>MLKMRPLGQKTNRLLPLQAAAAAGILAGALLAAAPAAADDALTWDQIEQALGDAAAVAEHSGRLEASLLELEEKAGELGNAAVTASSEYALIQADLAAAEERIAELEQRRATAEARSLELSRQVGALAAHTYKNGGADSTLGLLLGTEPGGDSLQAIGALYRVTDRAGRVYAEARSVADITESLREQQEQARREHERLSGEARAALTETQAAAAAADAAVAEGRQQAAVMLDQLAALRETTAAEEAERLRRQRAEETFREQQEQAERAARGQEQETGRGEQEAPVVIAPPKPAPEQPPTVILPTPPAPADPVPSPAPQPAPQPVVPPAPAPAPVVDDPAGAQAYASSRMGGFGWDQGQFRCLVDLWNRESNWRTSAHNPSSGAYGIPQSLPGSKMSVFGDDWRTNYRTQVNWGLDYIKWRYGSPCDAWAHSERHNWY</sequence>
<reference evidence="4" key="1">
    <citation type="submission" date="2014-07" db="EMBL/GenBank/DDBJ databases">
        <authorList>
            <person name="Urmite Genomes Urmite Genomes"/>
        </authorList>
    </citation>
    <scope>NUCLEOTIDE SEQUENCE</scope>
    <source>
        <strain evidence="4">11W110_air</strain>
    </source>
</reference>
<dbReference type="InterPro" id="IPR023346">
    <property type="entry name" value="Lysozyme-like_dom_sf"/>
</dbReference>
<name>A0A078MS79_9MICC</name>
<accession>A0A078MS79</accession>
<feature type="signal peptide" evidence="3">
    <location>
        <begin position="1"/>
        <end position="38"/>
    </location>
</feature>
<keyword evidence="1" id="KW-0175">Coiled coil</keyword>